<dbReference type="InterPro" id="IPR011006">
    <property type="entry name" value="CheY-like_superfamily"/>
</dbReference>
<keyword evidence="6" id="KW-1133">Transmembrane helix</keyword>
<dbReference type="InterPro" id="IPR011622">
    <property type="entry name" value="7TMR_DISM_rcpt_extracell_dom2"/>
</dbReference>
<keyword evidence="6" id="KW-0472">Membrane</keyword>
<dbReference type="SUPFAM" id="SSF47384">
    <property type="entry name" value="Homodimeric domain of signal transducing histidine kinase"/>
    <property type="match status" value="1"/>
</dbReference>
<accession>A0ABV8V8Q2</accession>
<name>A0ABV8V8Q2_9GAMM</name>
<dbReference type="Gene3D" id="2.60.40.2380">
    <property type="match status" value="1"/>
</dbReference>
<feature type="domain" description="Histidine kinase" evidence="7">
    <location>
        <begin position="408"/>
        <end position="648"/>
    </location>
</feature>
<dbReference type="InterPro" id="IPR036097">
    <property type="entry name" value="HisK_dim/P_sf"/>
</dbReference>
<evidence type="ECO:0000313" key="10">
    <source>
        <dbReference type="Proteomes" id="UP001595840"/>
    </source>
</evidence>
<keyword evidence="6" id="KW-0812">Transmembrane</keyword>
<dbReference type="SUPFAM" id="SSF55874">
    <property type="entry name" value="ATPase domain of HSP90 chaperone/DNA topoisomerase II/histidine kinase"/>
    <property type="match status" value="1"/>
</dbReference>
<keyword evidence="3 5" id="KW-0597">Phosphoprotein</keyword>
<feature type="transmembrane region" description="Helical" evidence="6">
    <location>
        <begin position="294"/>
        <end position="314"/>
    </location>
</feature>
<feature type="transmembrane region" description="Helical" evidence="6">
    <location>
        <begin position="269"/>
        <end position="288"/>
    </location>
</feature>
<dbReference type="PANTHER" id="PTHR45339:SF1">
    <property type="entry name" value="HYBRID SIGNAL TRANSDUCTION HISTIDINE KINASE J"/>
    <property type="match status" value="1"/>
</dbReference>
<dbReference type="InterPro" id="IPR003661">
    <property type="entry name" value="HisK_dim/P_dom"/>
</dbReference>
<dbReference type="SMART" id="SM00448">
    <property type="entry name" value="REC"/>
    <property type="match status" value="2"/>
</dbReference>
<feature type="domain" description="Response regulatory" evidence="8">
    <location>
        <begin position="668"/>
        <end position="788"/>
    </location>
</feature>
<feature type="transmembrane region" description="Helical" evidence="6">
    <location>
        <begin position="176"/>
        <end position="194"/>
    </location>
</feature>
<evidence type="ECO:0000259" key="8">
    <source>
        <dbReference type="PROSITE" id="PS50110"/>
    </source>
</evidence>
<dbReference type="SMART" id="SM00387">
    <property type="entry name" value="HATPase_c"/>
    <property type="match status" value="1"/>
</dbReference>
<evidence type="ECO:0000256" key="3">
    <source>
        <dbReference type="ARBA" id="ARBA00022553"/>
    </source>
</evidence>
<feature type="modified residue" description="4-aspartylphosphate" evidence="5">
    <location>
        <position position="722"/>
    </location>
</feature>
<dbReference type="Pfam" id="PF02518">
    <property type="entry name" value="HATPase_c"/>
    <property type="match status" value="1"/>
</dbReference>
<evidence type="ECO:0000313" key="9">
    <source>
        <dbReference type="EMBL" id="MFC4364297.1"/>
    </source>
</evidence>
<dbReference type="InterPro" id="IPR036890">
    <property type="entry name" value="HATPase_C_sf"/>
</dbReference>
<evidence type="ECO:0000256" key="2">
    <source>
        <dbReference type="ARBA" id="ARBA00012438"/>
    </source>
</evidence>
<dbReference type="EC" id="2.7.13.3" evidence="2"/>
<dbReference type="Pfam" id="PF07695">
    <property type="entry name" value="7TMR-DISM_7TM"/>
    <property type="match status" value="1"/>
</dbReference>
<evidence type="ECO:0000256" key="6">
    <source>
        <dbReference type="SAM" id="Phobius"/>
    </source>
</evidence>
<feature type="transmembrane region" description="Helical" evidence="6">
    <location>
        <begin position="326"/>
        <end position="343"/>
    </location>
</feature>
<dbReference type="InterPro" id="IPR011623">
    <property type="entry name" value="7TMR_DISM_rcpt_extracell_dom1"/>
</dbReference>
<dbReference type="PROSITE" id="PS50110">
    <property type="entry name" value="RESPONSE_REGULATORY"/>
    <property type="match status" value="2"/>
</dbReference>
<dbReference type="Pfam" id="PF00072">
    <property type="entry name" value="Response_reg"/>
    <property type="match status" value="2"/>
</dbReference>
<protein>
    <recommendedName>
        <fullName evidence="2">histidine kinase</fullName>
        <ecNumber evidence="2">2.7.13.3</ecNumber>
    </recommendedName>
</protein>
<dbReference type="InterPro" id="IPR003594">
    <property type="entry name" value="HATPase_dom"/>
</dbReference>
<dbReference type="Pfam" id="PF00512">
    <property type="entry name" value="HisKA"/>
    <property type="match status" value="1"/>
</dbReference>
<dbReference type="CDD" id="cd00082">
    <property type="entry name" value="HisKA"/>
    <property type="match status" value="1"/>
</dbReference>
<dbReference type="Gene3D" id="3.30.565.10">
    <property type="entry name" value="Histidine kinase-like ATPase, C-terminal domain"/>
    <property type="match status" value="1"/>
</dbReference>
<dbReference type="CDD" id="cd16922">
    <property type="entry name" value="HATPase_EvgS-ArcB-TorS-like"/>
    <property type="match status" value="1"/>
</dbReference>
<reference evidence="10" key="1">
    <citation type="journal article" date="2019" name="Int. J. Syst. Evol. Microbiol.">
        <title>The Global Catalogue of Microorganisms (GCM) 10K type strain sequencing project: providing services to taxonomists for standard genome sequencing and annotation.</title>
        <authorList>
            <consortium name="The Broad Institute Genomics Platform"/>
            <consortium name="The Broad Institute Genome Sequencing Center for Infectious Disease"/>
            <person name="Wu L."/>
            <person name="Ma J."/>
        </authorList>
    </citation>
    <scope>NUCLEOTIDE SEQUENCE [LARGE SCALE GENOMIC DNA]</scope>
    <source>
        <strain evidence="10">CECT 8570</strain>
    </source>
</reference>
<dbReference type="CDD" id="cd00156">
    <property type="entry name" value="REC"/>
    <property type="match status" value="1"/>
</dbReference>
<feature type="domain" description="Response regulatory" evidence="8">
    <location>
        <begin position="811"/>
        <end position="936"/>
    </location>
</feature>
<dbReference type="InterPro" id="IPR005467">
    <property type="entry name" value="His_kinase_dom"/>
</dbReference>
<gene>
    <name evidence="9" type="ORF">ACFOX3_18455</name>
</gene>
<sequence length="939" mass="103904">MAMLLVSAPLQAKQATGLALVEAHAVGDLQPHLFLNEHTDPNLTFEQIKTKAFYPAGDKASFLPSTDGVRWVKFEVLNQSAQSRSLVLDAGVSVARQVDLWASNPEELLASVHISQPIHARPLFEAGIFFPITIAAGEVRTFWLRYDVPSRNASAPKLLTYDEVLRQAYVSNGFQFFFWGMVIGLLIYNLILGFKTREKIYVYYSIWVSSFFLLYGSSNGSLFYLWPDNFWIDGKLNGFYYFTFLAAIALCQFTKYYLNLHERSRWMWLSQDVMSVIFAFACILTAIFGVKVGLFFQTYGMLVLSVINLIVPAVLVSRKSVSAKNYLLSFSFILLAAFMMVLADLFNLPGRLLLREFGVDSAFLIQMLFLSIGVGGQLNRLKEQTQAERAKAIAAEAEARVKSNFLATMSHEIRTPMNGVLGMSELLRDTQLDHTQQRYVDTIHQSGKALLSVINDILDYSKLDAGKMQVEAISFNLETVIDECAALFSLAAVEKGIEINTYMTAETPRLMVGDPHRVHQILLNFLSNAIKFTQQGEILVRVSLTADQPAAADVRADACAQGEGEAIKTDALVRIEVIDTGVGMTAQVQENLFNAYTQADTSISRNFGGTGLGLSICKQLAQLLGGEVGVASQEAKGSTFWFSFPLCLPLNSDSEAAEYECRELDQLRLLVVDDHPSFCESTKVRAELWGMQVTTCATKGEALTLVAQALAEDRAFDVAIVDLRLPDGSGVELAQALSDISSLRLPLLLVSATRYLPPKAEWRAVGIAAVLEKPIPAQMLRRYLAQLVGVQSRVQQPEHNQTTVEGFDCFRVLVAEDNDVNRLVIKGMLKKFGVEPVFASDGEEAVALFDRAHSDGTPFDMIFMDCEMPNMNGYQAASHIREYEKQGACPASVLIVGLSAHAISDYRDKAFAVGMDSYITKPVSHATLMGELQRLTVRI</sequence>
<comment type="catalytic activity">
    <reaction evidence="1">
        <text>ATP + protein L-histidine = ADP + protein N-phospho-L-histidine.</text>
        <dbReference type="EC" id="2.7.13.3"/>
    </reaction>
</comment>
<dbReference type="Gene3D" id="3.40.50.2300">
    <property type="match status" value="2"/>
</dbReference>
<keyword evidence="4" id="KW-0902">Two-component regulatory system</keyword>
<dbReference type="RefSeq" id="WP_290262332.1">
    <property type="nucleotide sequence ID" value="NZ_JAUFQG010000004.1"/>
</dbReference>
<dbReference type="CDD" id="cd17546">
    <property type="entry name" value="REC_hyHK_CKI1_RcsC-like"/>
    <property type="match status" value="1"/>
</dbReference>
<dbReference type="PANTHER" id="PTHR45339">
    <property type="entry name" value="HYBRID SIGNAL TRANSDUCTION HISTIDINE KINASE J"/>
    <property type="match status" value="1"/>
</dbReference>
<evidence type="ECO:0000256" key="4">
    <source>
        <dbReference type="ARBA" id="ARBA00023012"/>
    </source>
</evidence>
<proteinExistence type="predicted"/>
<evidence type="ECO:0000259" key="7">
    <source>
        <dbReference type="PROSITE" id="PS50109"/>
    </source>
</evidence>
<keyword evidence="10" id="KW-1185">Reference proteome</keyword>
<dbReference type="SUPFAM" id="SSF52172">
    <property type="entry name" value="CheY-like"/>
    <property type="match status" value="2"/>
</dbReference>
<dbReference type="PRINTS" id="PR00344">
    <property type="entry name" value="BCTRLSENSOR"/>
</dbReference>
<feature type="modified residue" description="4-aspartylphosphate" evidence="5">
    <location>
        <position position="865"/>
    </location>
</feature>
<dbReference type="InterPro" id="IPR004358">
    <property type="entry name" value="Sig_transdc_His_kin-like_C"/>
</dbReference>
<feature type="transmembrane region" description="Helical" evidence="6">
    <location>
        <begin position="238"/>
        <end position="257"/>
    </location>
</feature>
<feature type="transmembrane region" description="Helical" evidence="6">
    <location>
        <begin position="201"/>
        <end position="226"/>
    </location>
</feature>
<evidence type="ECO:0000256" key="1">
    <source>
        <dbReference type="ARBA" id="ARBA00000085"/>
    </source>
</evidence>
<dbReference type="SMART" id="SM00388">
    <property type="entry name" value="HisKA"/>
    <property type="match status" value="1"/>
</dbReference>
<dbReference type="PROSITE" id="PS50109">
    <property type="entry name" value="HIS_KIN"/>
    <property type="match status" value="1"/>
</dbReference>
<evidence type="ECO:0000256" key="5">
    <source>
        <dbReference type="PROSITE-ProRule" id="PRU00169"/>
    </source>
</evidence>
<dbReference type="Gene3D" id="1.10.287.130">
    <property type="match status" value="1"/>
</dbReference>
<dbReference type="EMBL" id="JBHSCX010000021">
    <property type="protein sequence ID" value="MFC4364297.1"/>
    <property type="molecule type" value="Genomic_DNA"/>
</dbReference>
<organism evidence="9 10">
    <name type="scientific">Simiduia curdlanivorans</name>
    <dbReference type="NCBI Taxonomy" id="1492769"/>
    <lineage>
        <taxon>Bacteria</taxon>
        <taxon>Pseudomonadati</taxon>
        <taxon>Pseudomonadota</taxon>
        <taxon>Gammaproteobacteria</taxon>
        <taxon>Cellvibrionales</taxon>
        <taxon>Cellvibrionaceae</taxon>
        <taxon>Simiduia</taxon>
    </lineage>
</organism>
<dbReference type="InterPro" id="IPR001789">
    <property type="entry name" value="Sig_transdc_resp-reg_receiver"/>
</dbReference>
<dbReference type="Proteomes" id="UP001595840">
    <property type="component" value="Unassembled WGS sequence"/>
</dbReference>
<dbReference type="Pfam" id="PF07696">
    <property type="entry name" value="7TMR-DISMED2"/>
    <property type="match status" value="1"/>
</dbReference>
<comment type="caution">
    <text evidence="9">The sequence shown here is derived from an EMBL/GenBank/DDBJ whole genome shotgun (WGS) entry which is preliminary data.</text>
</comment>